<protein>
    <recommendedName>
        <fullName evidence="3">Polyketide cyclase / dehydrase and lipid transport</fullName>
    </recommendedName>
</protein>
<name>A0ABP5SU19_9ACTN</name>
<dbReference type="SUPFAM" id="SSF55961">
    <property type="entry name" value="Bet v1-like"/>
    <property type="match status" value="1"/>
</dbReference>
<evidence type="ECO:0008006" key="3">
    <source>
        <dbReference type="Google" id="ProtNLM"/>
    </source>
</evidence>
<evidence type="ECO:0000313" key="1">
    <source>
        <dbReference type="EMBL" id="GAA2338751.1"/>
    </source>
</evidence>
<proteinExistence type="predicted"/>
<dbReference type="InterPro" id="IPR023393">
    <property type="entry name" value="START-like_dom_sf"/>
</dbReference>
<dbReference type="Proteomes" id="UP001501444">
    <property type="component" value="Unassembled WGS sequence"/>
</dbReference>
<sequence length="178" mass="19436">MSVCDHELVAAPFHRHALDGSVSAMSRIVSRVITATIPGRPAAVRAWYLDLTNLRRVHPLIVAVRQVGTALAADGTVITDYLVTDRMVVAGLRIRFTYRVRMSAPPDGPIATLARQAPRIRLVGQVTFVPTGDATTIRETLTIHAPWPLRRLVATEAEQAHTRMFAAMAAMFTTGTDV</sequence>
<dbReference type="EMBL" id="BAAARV010000018">
    <property type="protein sequence ID" value="GAA2338751.1"/>
    <property type="molecule type" value="Genomic_DNA"/>
</dbReference>
<gene>
    <name evidence="1" type="ORF">GCM10010170_020590</name>
</gene>
<dbReference type="RefSeq" id="WP_344612062.1">
    <property type="nucleotide sequence ID" value="NZ_BAAARV010000018.1"/>
</dbReference>
<comment type="caution">
    <text evidence="1">The sequence shown here is derived from an EMBL/GenBank/DDBJ whole genome shotgun (WGS) entry which is preliminary data.</text>
</comment>
<keyword evidence="2" id="KW-1185">Reference proteome</keyword>
<evidence type="ECO:0000313" key="2">
    <source>
        <dbReference type="Proteomes" id="UP001501444"/>
    </source>
</evidence>
<dbReference type="Gene3D" id="3.30.530.20">
    <property type="match status" value="1"/>
</dbReference>
<organism evidence="1 2">
    <name type="scientific">Dactylosporangium salmoneum</name>
    <dbReference type="NCBI Taxonomy" id="53361"/>
    <lineage>
        <taxon>Bacteria</taxon>
        <taxon>Bacillati</taxon>
        <taxon>Actinomycetota</taxon>
        <taxon>Actinomycetes</taxon>
        <taxon>Micromonosporales</taxon>
        <taxon>Micromonosporaceae</taxon>
        <taxon>Dactylosporangium</taxon>
    </lineage>
</organism>
<reference evidence="2" key="1">
    <citation type="journal article" date="2019" name="Int. J. Syst. Evol. Microbiol.">
        <title>The Global Catalogue of Microorganisms (GCM) 10K type strain sequencing project: providing services to taxonomists for standard genome sequencing and annotation.</title>
        <authorList>
            <consortium name="The Broad Institute Genomics Platform"/>
            <consortium name="The Broad Institute Genome Sequencing Center for Infectious Disease"/>
            <person name="Wu L."/>
            <person name="Ma J."/>
        </authorList>
    </citation>
    <scope>NUCLEOTIDE SEQUENCE [LARGE SCALE GENOMIC DNA]</scope>
    <source>
        <strain evidence="2">JCM 3272</strain>
    </source>
</reference>
<accession>A0ABP5SU19</accession>